<comment type="function">
    <text evidence="10">Probable mannan synthase which consists of a 4-beta-mannosyltransferase activity on mannan using GDP-mannose. The beta-1,4-mannan product is the backbone for galactomannan synthesis by galactomannan galactosyltransferase. Galactomannan is a noncellulosic polysaccharides of plant cell wall.</text>
</comment>
<feature type="domain" description="Glycosyltransferase 2-like" evidence="15">
    <location>
        <begin position="181"/>
        <end position="301"/>
    </location>
</feature>
<gene>
    <name evidence="16" type="ORF">Sangu_0275300</name>
</gene>
<keyword evidence="6" id="KW-0333">Golgi apparatus</keyword>
<comment type="subcellular location">
    <subcellularLocation>
        <location evidence="1">Golgi apparatus membrane</location>
        <topology evidence="1">Multi-pass membrane protein</topology>
    </subcellularLocation>
</comment>
<evidence type="ECO:0000256" key="13">
    <source>
        <dbReference type="ARBA" id="ARBA00076024"/>
    </source>
</evidence>
<evidence type="ECO:0000256" key="7">
    <source>
        <dbReference type="ARBA" id="ARBA00023136"/>
    </source>
</evidence>
<evidence type="ECO:0000256" key="10">
    <source>
        <dbReference type="ARBA" id="ARBA00056537"/>
    </source>
</evidence>
<evidence type="ECO:0000256" key="4">
    <source>
        <dbReference type="ARBA" id="ARBA00022692"/>
    </source>
</evidence>
<dbReference type="InterPro" id="IPR029044">
    <property type="entry name" value="Nucleotide-diphossugar_trans"/>
</dbReference>
<reference evidence="16" key="1">
    <citation type="submission" date="2020-06" db="EMBL/GenBank/DDBJ databases">
        <authorList>
            <person name="Li T."/>
            <person name="Hu X."/>
            <person name="Zhang T."/>
            <person name="Song X."/>
            <person name="Zhang H."/>
            <person name="Dai N."/>
            <person name="Sheng W."/>
            <person name="Hou X."/>
            <person name="Wei L."/>
        </authorList>
    </citation>
    <scope>NUCLEOTIDE SEQUENCE</scope>
    <source>
        <strain evidence="16">G01</strain>
        <tissue evidence="16">Leaf</tissue>
    </source>
</reference>
<evidence type="ECO:0000256" key="9">
    <source>
        <dbReference type="ARBA" id="ARBA00051800"/>
    </source>
</evidence>
<dbReference type="GO" id="GO:0000139">
    <property type="term" value="C:Golgi membrane"/>
    <property type="evidence" value="ECO:0007669"/>
    <property type="project" value="UniProtKB-SubCell"/>
</dbReference>
<dbReference type="EMBL" id="JACGWK010000002">
    <property type="protein sequence ID" value="KAL0369572.1"/>
    <property type="molecule type" value="Genomic_DNA"/>
</dbReference>
<feature type="transmembrane region" description="Helical" evidence="14">
    <location>
        <begin position="43"/>
        <end position="73"/>
    </location>
</feature>
<accession>A0AAW2QPX3</accession>
<evidence type="ECO:0000256" key="14">
    <source>
        <dbReference type="SAM" id="Phobius"/>
    </source>
</evidence>
<dbReference type="EC" id="2.4.1.32" evidence="12"/>
<organism evidence="16">
    <name type="scientific">Sesamum angustifolium</name>
    <dbReference type="NCBI Taxonomy" id="2727405"/>
    <lineage>
        <taxon>Eukaryota</taxon>
        <taxon>Viridiplantae</taxon>
        <taxon>Streptophyta</taxon>
        <taxon>Embryophyta</taxon>
        <taxon>Tracheophyta</taxon>
        <taxon>Spermatophyta</taxon>
        <taxon>Magnoliopsida</taxon>
        <taxon>eudicotyledons</taxon>
        <taxon>Gunneridae</taxon>
        <taxon>Pentapetalae</taxon>
        <taxon>asterids</taxon>
        <taxon>lamiids</taxon>
        <taxon>Lamiales</taxon>
        <taxon>Pedaliaceae</taxon>
        <taxon>Sesamum</taxon>
    </lineage>
</organism>
<protein>
    <recommendedName>
        <fullName evidence="12">glucomannan 4-beta-mannosyltransferase</fullName>
        <ecNumber evidence="12">2.4.1.32</ecNumber>
    </recommendedName>
    <alternativeName>
        <fullName evidence="13">Glucomannan synthase</fullName>
    </alternativeName>
</protein>
<evidence type="ECO:0000256" key="1">
    <source>
        <dbReference type="ARBA" id="ARBA00004653"/>
    </source>
</evidence>
<dbReference type="FunFam" id="3.90.550.10:FF:000057">
    <property type="entry name" value="Glycosyltransferase-like protein, family 2"/>
    <property type="match status" value="1"/>
</dbReference>
<evidence type="ECO:0000256" key="12">
    <source>
        <dbReference type="ARBA" id="ARBA00066505"/>
    </source>
</evidence>
<dbReference type="PANTHER" id="PTHR32044:SF17">
    <property type="entry name" value="GLUCOMANNAN 4-BETA-MANNOSYLTRANSFERASE 2"/>
    <property type="match status" value="1"/>
</dbReference>
<keyword evidence="3" id="KW-0808">Transferase</keyword>
<dbReference type="InterPro" id="IPR001173">
    <property type="entry name" value="Glyco_trans_2-like"/>
</dbReference>
<dbReference type="Pfam" id="PF13632">
    <property type="entry name" value="Glyco_trans_2_3"/>
    <property type="match status" value="1"/>
</dbReference>
<evidence type="ECO:0000259" key="15">
    <source>
        <dbReference type="Pfam" id="PF13632"/>
    </source>
</evidence>
<sequence>MAEVSGRSFLPEAFPGYSSDIGGQIGLLWELIKAPLIVPLLKVAVFICLAMSIMVFVERLYMGIVIILVKLFWKKPEKRYKWEPMNDDLDGERDFSQGSCSDPHVQRERACNLAWPSDRLVIQVLDDSTDLLVKDMVERECIRWASKGINIRYQIRQSRGGYKAGALKEGLTHDYVKDCEYVVIFDADFRPEPDFLRRAVPFLIHNTDIALVQARWRFVNADECLLTRMQEMSLDYHFTVEQEVGSATHAFFGFNGTGGIWRIAAINDAGGWKDRTTVEDMDLAVRAGLKGWKFLYLGDLQVNFKILHNAFRFRTS</sequence>
<comment type="caution">
    <text evidence="16">The sequence shown here is derived from an EMBL/GenBank/DDBJ whole genome shotgun (WGS) entry which is preliminary data.</text>
</comment>
<keyword evidence="7 14" id="KW-0472">Membrane</keyword>
<dbReference type="Gene3D" id="3.90.550.10">
    <property type="entry name" value="Spore Coat Polysaccharide Biosynthesis Protein SpsA, Chain A"/>
    <property type="match status" value="1"/>
</dbReference>
<reference evidence="16" key="2">
    <citation type="journal article" date="2024" name="Plant">
        <title>Genomic evolution and insights into agronomic trait innovations of Sesamum species.</title>
        <authorList>
            <person name="Miao H."/>
            <person name="Wang L."/>
            <person name="Qu L."/>
            <person name="Liu H."/>
            <person name="Sun Y."/>
            <person name="Le M."/>
            <person name="Wang Q."/>
            <person name="Wei S."/>
            <person name="Zheng Y."/>
            <person name="Lin W."/>
            <person name="Duan Y."/>
            <person name="Cao H."/>
            <person name="Xiong S."/>
            <person name="Wang X."/>
            <person name="Wei L."/>
            <person name="Li C."/>
            <person name="Ma Q."/>
            <person name="Ju M."/>
            <person name="Zhao R."/>
            <person name="Li G."/>
            <person name="Mu C."/>
            <person name="Tian Q."/>
            <person name="Mei H."/>
            <person name="Zhang T."/>
            <person name="Gao T."/>
            <person name="Zhang H."/>
        </authorList>
    </citation>
    <scope>NUCLEOTIDE SEQUENCE</scope>
    <source>
        <strain evidence="16">G01</strain>
    </source>
</reference>
<keyword evidence="8" id="KW-0961">Cell wall biogenesis/degradation</keyword>
<comment type="catalytic activity">
    <reaction evidence="9">
        <text>GDP-mannose + (glucomannan)n = GDP + (glucomannan)n+1.</text>
        <dbReference type="EC" id="2.4.1.32"/>
    </reaction>
</comment>
<evidence type="ECO:0000313" key="16">
    <source>
        <dbReference type="EMBL" id="KAL0369572.1"/>
    </source>
</evidence>
<comment type="similarity">
    <text evidence="11">Belongs to the glycosyltransferase 2 family. Plant cellulose synthase-like A subfamily.</text>
</comment>
<evidence type="ECO:0000256" key="8">
    <source>
        <dbReference type="ARBA" id="ARBA00023316"/>
    </source>
</evidence>
<proteinExistence type="inferred from homology"/>
<evidence type="ECO:0000256" key="6">
    <source>
        <dbReference type="ARBA" id="ARBA00023034"/>
    </source>
</evidence>
<keyword evidence="2" id="KW-0328">Glycosyltransferase</keyword>
<dbReference type="GO" id="GO:0047259">
    <property type="term" value="F:glucomannan 4-beta-mannosyltransferase activity"/>
    <property type="evidence" value="ECO:0007669"/>
    <property type="project" value="UniProtKB-EC"/>
</dbReference>
<keyword evidence="5 14" id="KW-1133">Transmembrane helix</keyword>
<evidence type="ECO:0000256" key="5">
    <source>
        <dbReference type="ARBA" id="ARBA00022989"/>
    </source>
</evidence>
<dbReference type="SUPFAM" id="SSF53448">
    <property type="entry name" value="Nucleotide-diphospho-sugar transferases"/>
    <property type="match status" value="1"/>
</dbReference>
<dbReference type="PANTHER" id="PTHR32044">
    <property type="entry name" value="GLUCOMANNAN 4-BETA-MANNOSYLTRANSFERASE 9"/>
    <property type="match status" value="1"/>
</dbReference>
<dbReference type="GO" id="GO:0071555">
    <property type="term" value="P:cell wall organization"/>
    <property type="evidence" value="ECO:0007669"/>
    <property type="project" value="UniProtKB-KW"/>
</dbReference>
<name>A0AAW2QPX3_9LAMI</name>
<evidence type="ECO:0000256" key="11">
    <source>
        <dbReference type="ARBA" id="ARBA00060879"/>
    </source>
</evidence>
<dbReference type="AlphaFoldDB" id="A0AAW2QPX3"/>
<evidence type="ECO:0000256" key="2">
    <source>
        <dbReference type="ARBA" id="ARBA00022676"/>
    </source>
</evidence>
<dbReference type="GO" id="GO:0051753">
    <property type="term" value="F:mannan synthase activity"/>
    <property type="evidence" value="ECO:0007669"/>
    <property type="project" value="TreeGrafter"/>
</dbReference>
<keyword evidence="4 14" id="KW-0812">Transmembrane</keyword>
<evidence type="ECO:0000256" key="3">
    <source>
        <dbReference type="ARBA" id="ARBA00022679"/>
    </source>
</evidence>